<dbReference type="EMBL" id="UZAL01005893">
    <property type="protein sequence ID" value="VDO94585.1"/>
    <property type="molecule type" value="Genomic_DNA"/>
</dbReference>
<dbReference type="AlphaFoldDB" id="A0A3P8DEB3"/>
<reference evidence="2 3" key="1">
    <citation type="submission" date="2018-11" db="EMBL/GenBank/DDBJ databases">
        <authorList>
            <consortium name="Pathogen Informatics"/>
        </authorList>
    </citation>
    <scope>NUCLEOTIDE SEQUENCE [LARGE SCALE GENOMIC DNA]</scope>
    <source>
        <strain>Denwood</strain>
        <strain evidence="3">Zambia</strain>
    </source>
</reference>
<protein>
    <submittedName>
        <fullName evidence="2">Uncharacterized protein</fullName>
    </submittedName>
</protein>
<accession>A0A3P8DEB3</accession>
<feature type="chain" id="PRO_5018225031" evidence="1">
    <location>
        <begin position="23"/>
        <end position="44"/>
    </location>
</feature>
<feature type="signal peptide" evidence="1">
    <location>
        <begin position="1"/>
        <end position="22"/>
    </location>
</feature>
<dbReference type="Proteomes" id="UP000269396">
    <property type="component" value="Unassembled WGS sequence"/>
</dbReference>
<sequence length="44" mass="4770">MLSLFSLILLFISSMNDSLSSALNNGFWLADLIGCDFVSCSLPL</sequence>
<evidence type="ECO:0000313" key="3">
    <source>
        <dbReference type="Proteomes" id="UP000269396"/>
    </source>
</evidence>
<gene>
    <name evidence="2" type="ORF">SMTD_LOCUS3345</name>
</gene>
<keyword evidence="3" id="KW-1185">Reference proteome</keyword>
<name>A0A3P8DEB3_9TREM</name>
<evidence type="ECO:0000256" key="1">
    <source>
        <dbReference type="SAM" id="SignalP"/>
    </source>
</evidence>
<organism evidence="2 3">
    <name type="scientific">Schistosoma mattheei</name>
    <dbReference type="NCBI Taxonomy" id="31246"/>
    <lineage>
        <taxon>Eukaryota</taxon>
        <taxon>Metazoa</taxon>
        <taxon>Spiralia</taxon>
        <taxon>Lophotrochozoa</taxon>
        <taxon>Platyhelminthes</taxon>
        <taxon>Trematoda</taxon>
        <taxon>Digenea</taxon>
        <taxon>Strigeidida</taxon>
        <taxon>Schistosomatoidea</taxon>
        <taxon>Schistosomatidae</taxon>
        <taxon>Schistosoma</taxon>
    </lineage>
</organism>
<keyword evidence="1" id="KW-0732">Signal</keyword>
<proteinExistence type="predicted"/>
<evidence type="ECO:0000313" key="2">
    <source>
        <dbReference type="EMBL" id="VDO94585.1"/>
    </source>
</evidence>